<proteinExistence type="predicted"/>
<evidence type="ECO:0000313" key="3">
    <source>
        <dbReference type="Proteomes" id="UP000607559"/>
    </source>
</evidence>
<reference evidence="2" key="2">
    <citation type="submission" date="2020-09" db="EMBL/GenBank/DDBJ databases">
        <authorList>
            <person name="Sun Q."/>
            <person name="Zhou Y."/>
        </authorList>
    </citation>
    <scope>NUCLEOTIDE SEQUENCE</scope>
    <source>
        <strain evidence="2">CGMCC 1.15448</strain>
    </source>
</reference>
<dbReference type="AlphaFoldDB" id="A0A8J2U681"/>
<accession>A0A8J2U681</accession>
<dbReference type="InterPro" id="IPR032710">
    <property type="entry name" value="NTF2-like_dom_sf"/>
</dbReference>
<dbReference type="EMBL" id="BMJC01000001">
    <property type="protein sequence ID" value="GGA81676.1"/>
    <property type="molecule type" value="Genomic_DNA"/>
</dbReference>
<comment type="caution">
    <text evidence="2">The sequence shown here is derived from an EMBL/GenBank/DDBJ whole genome shotgun (WGS) entry which is preliminary data.</text>
</comment>
<dbReference type="Gene3D" id="3.10.450.50">
    <property type="match status" value="1"/>
</dbReference>
<protein>
    <recommendedName>
        <fullName evidence="1">SnoaL-like domain-containing protein</fullName>
    </recommendedName>
</protein>
<evidence type="ECO:0000259" key="1">
    <source>
        <dbReference type="Pfam" id="PF13474"/>
    </source>
</evidence>
<gene>
    <name evidence="2" type="ORF">GCM10011511_00770</name>
</gene>
<dbReference type="SUPFAM" id="SSF54427">
    <property type="entry name" value="NTF2-like"/>
    <property type="match status" value="1"/>
</dbReference>
<organism evidence="2 3">
    <name type="scientific">Puia dinghuensis</name>
    <dbReference type="NCBI Taxonomy" id="1792502"/>
    <lineage>
        <taxon>Bacteria</taxon>
        <taxon>Pseudomonadati</taxon>
        <taxon>Bacteroidota</taxon>
        <taxon>Chitinophagia</taxon>
        <taxon>Chitinophagales</taxon>
        <taxon>Chitinophagaceae</taxon>
        <taxon>Puia</taxon>
    </lineage>
</organism>
<dbReference type="Pfam" id="PF13474">
    <property type="entry name" value="SnoaL_3"/>
    <property type="match status" value="1"/>
</dbReference>
<dbReference type="InterPro" id="IPR037401">
    <property type="entry name" value="SnoaL-like"/>
</dbReference>
<dbReference type="Proteomes" id="UP000607559">
    <property type="component" value="Unassembled WGS sequence"/>
</dbReference>
<sequence>MRVSGGKWWVSILLGIWRKTTFLKTWELFFSCLEKSDKSFQIVDLQITAGEEVAFCYASMRCIYSDNGHDRIELDFRLTIGFKKIEGEWWFMHEHHSVPAE</sequence>
<evidence type="ECO:0000313" key="2">
    <source>
        <dbReference type="EMBL" id="GGA81676.1"/>
    </source>
</evidence>
<feature type="domain" description="SnoaL-like" evidence="1">
    <location>
        <begin position="17"/>
        <end position="100"/>
    </location>
</feature>
<keyword evidence="3" id="KW-1185">Reference proteome</keyword>
<dbReference type="RefSeq" id="WP_373285406.1">
    <property type="nucleotide sequence ID" value="NZ_BMJC01000001.1"/>
</dbReference>
<name>A0A8J2U681_9BACT</name>
<reference evidence="2" key="1">
    <citation type="journal article" date="2014" name="Int. J. Syst. Evol. Microbiol.">
        <title>Complete genome sequence of Corynebacterium casei LMG S-19264T (=DSM 44701T), isolated from a smear-ripened cheese.</title>
        <authorList>
            <consortium name="US DOE Joint Genome Institute (JGI-PGF)"/>
            <person name="Walter F."/>
            <person name="Albersmeier A."/>
            <person name="Kalinowski J."/>
            <person name="Ruckert C."/>
        </authorList>
    </citation>
    <scope>NUCLEOTIDE SEQUENCE</scope>
    <source>
        <strain evidence="2">CGMCC 1.15448</strain>
    </source>
</reference>